<gene>
    <name evidence="2" type="ORF">ACFPQA_10195</name>
</gene>
<dbReference type="Gene3D" id="3.60.15.10">
    <property type="entry name" value="Ribonuclease Z/Hydroxyacylglutathione hydrolase-like"/>
    <property type="match status" value="1"/>
</dbReference>
<dbReference type="InterPro" id="IPR036388">
    <property type="entry name" value="WH-like_DNA-bd_sf"/>
</dbReference>
<protein>
    <submittedName>
        <fullName evidence="2">MBL fold metallo-hydrolase</fullName>
    </submittedName>
</protein>
<dbReference type="InterPro" id="IPR041516">
    <property type="entry name" value="LACTB2_WH"/>
</dbReference>
<dbReference type="CDD" id="cd18870">
    <property type="entry name" value="NUDIX_AcylCoAdiphos_Nudt19"/>
    <property type="match status" value="1"/>
</dbReference>
<dbReference type="InterPro" id="IPR036866">
    <property type="entry name" value="RibonucZ/Hydroxyglut_hydro"/>
</dbReference>
<feature type="domain" description="Nudix hydrolase" evidence="1">
    <location>
        <begin position="2"/>
        <end position="203"/>
    </location>
</feature>
<dbReference type="Proteomes" id="UP001596055">
    <property type="component" value="Unassembled WGS sequence"/>
</dbReference>
<dbReference type="EMBL" id="JBHSNL010000001">
    <property type="protein sequence ID" value="MFC5545426.1"/>
    <property type="molecule type" value="Genomic_DNA"/>
</dbReference>
<dbReference type="Pfam" id="PF00753">
    <property type="entry name" value="Lactamase_B"/>
    <property type="match status" value="1"/>
</dbReference>
<comment type="caution">
    <text evidence="2">The sequence shown here is derived from an EMBL/GenBank/DDBJ whole genome shotgun (WGS) entry which is preliminary data.</text>
</comment>
<keyword evidence="3" id="KW-1185">Reference proteome</keyword>
<dbReference type="SUPFAM" id="SSF55811">
    <property type="entry name" value="Nudix"/>
    <property type="match status" value="1"/>
</dbReference>
<dbReference type="PANTHER" id="PTHR23131">
    <property type="entry name" value="ENDORIBONUCLEASE LACTB2"/>
    <property type="match status" value="1"/>
</dbReference>
<dbReference type="PANTHER" id="PTHR23131:SF0">
    <property type="entry name" value="ENDORIBONUCLEASE LACTB2"/>
    <property type="match status" value="1"/>
</dbReference>
<dbReference type="InterPro" id="IPR050662">
    <property type="entry name" value="Sec-metab_biosynth-thioest"/>
</dbReference>
<organism evidence="2 3">
    <name type="scientific">Marinobacter koreensis</name>
    <dbReference type="NCBI Taxonomy" id="335974"/>
    <lineage>
        <taxon>Bacteria</taxon>
        <taxon>Pseudomonadati</taxon>
        <taxon>Pseudomonadota</taxon>
        <taxon>Gammaproteobacteria</taxon>
        <taxon>Pseudomonadales</taxon>
        <taxon>Marinobacteraceae</taxon>
        <taxon>Marinobacter</taxon>
    </lineage>
</organism>
<dbReference type="InterPro" id="IPR015797">
    <property type="entry name" value="NUDIX_hydrolase-like_dom_sf"/>
</dbReference>
<dbReference type="SUPFAM" id="SSF56281">
    <property type="entry name" value="Metallo-hydrolase/oxidoreductase"/>
    <property type="match status" value="1"/>
</dbReference>
<dbReference type="Pfam" id="PF17778">
    <property type="entry name" value="WHD_BLACT"/>
    <property type="match status" value="1"/>
</dbReference>
<proteinExistence type="predicted"/>
<dbReference type="Gene3D" id="1.10.10.10">
    <property type="entry name" value="Winged helix-like DNA-binding domain superfamily/Winged helix DNA-binding domain"/>
    <property type="match status" value="1"/>
</dbReference>
<dbReference type="SMART" id="SM00849">
    <property type="entry name" value="Lactamase_B"/>
    <property type="match status" value="1"/>
</dbReference>
<name>A0ABW0RLK1_9GAMM</name>
<dbReference type="InterPro" id="IPR001279">
    <property type="entry name" value="Metallo-B-lactamas"/>
</dbReference>
<dbReference type="Gene3D" id="3.90.79.10">
    <property type="entry name" value="Nucleoside Triphosphate Pyrophosphohydrolase"/>
    <property type="match status" value="1"/>
</dbReference>
<dbReference type="CDD" id="cd16278">
    <property type="entry name" value="metallo-hydrolase-like_MBL-fold"/>
    <property type="match status" value="1"/>
</dbReference>
<evidence type="ECO:0000259" key="1">
    <source>
        <dbReference type="PROSITE" id="PS51462"/>
    </source>
</evidence>
<accession>A0ABW0RLK1</accession>
<reference evidence="3" key="1">
    <citation type="journal article" date="2019" name="Int. J. Syst. Evol. Microbiol.">
        <title>The Global Catalogue of Microorganisms (GCM) 10K type strain sequencing project: providing services to taxonomists for standard genome sequencing and annotation.</title>
        <authorList>
            <consortium name="The Broad Institute Genomics Platform"/>
            <consortium name="The Broad Institute Genome Sequencing Center for Infectious Disease"/>
            <person name="Wu L."/>
            <person name="Ma J."/>
        </authorList>
    </citation>
    <scope>NUCLEOTIDE SEQUENCE [LARGE SCALE GENOMIC DNA]</scope>
    <source>
        <strain evidence="3">CGMCC 4.1799</strain>
    </source>
</reference>
<dbReference type="PROSITE" id="PS51462">
    <property type="entry name" value="NUDIX"/>
    <property type="match status" value="1"/>
</dbReference>
<evidence type="ECO:0000313" key="3">
    <source>
        <dbReference type="Proteomes" id="UP001596055"/>
    </source>
</evidence>
<dbReference type="InterPro" id="IPR000086">
    <property type="entry name" value="NUDIX_hydrolase_dom"/>
</dbReference>
<sequence length="549" mass="59885">MDIRPAATLVLTRDSSEGLEVLLLQRTWDAVFLPGYFVFPGGAVDEGDPRGRRHAVGAGDAEISQIMSLDEGGADFMLGAVRECFEEAGILLAKDGQGKLIDGDHPVHSQRQALFAGKVSLAELCEQHALTIPLDRLAYLSHWITPPGPPRRFDTRFFVATAPEGQPAGHDGVETIDHVWIRPEQALEEHRNGQRLLGLPTIRTLRMLSDFDNTDALMRYAHANPPEPQPDQPWPALKKGQPVMLEPGAPAYEEAAKLDPEGEGSTRAEIVPGEPVEIAAGVVRLTAPNPGMMTGPGTNTYLLGRERFTVLDPGPDDPVHVERILELTGGNIEQVVVTHTHIDHSPAVRTLKEKTGCRVFGWPAPEGTSQDQTFKPDEQPEHGDLLVTGAGLLKVLYTPGHASNHLCYLLVEQSLLFAGDHIMQGSTVVINPPDGDMKAYIESLYDLLAESIHYIAPAHGFLMGNPESVIDFLITHRLSREHKVARSLEANGPAPLKILVQSAYDDVPPQLHAVAQRSLLAHLLKLEKEGRAARDAEDHWRATEGALPT</sequence>
<evidence type="ECO:0000313" key="2">
    <source>
        <dbReference type="EMBL" id="MFC5545426.1"/>
    </source>
</evidence>
<dbReference type="RefSeq" id="WP_248156244.1">
    <property type="nucleotide sequence ID" value="NZ_JAKZAJ010000002.1"/>
</dbReference>